<dbReference type="OrthoDB" id="9911285at2"/>
<keyword evidence="1" id="KW-1133">Transmembrane helix</keyword>
<sequence>MKLKLIAMIVITVFVGFIGYFIGALQQSTPPIPDSHGSYLNTIAKLPAESKSHLPASTLDLPEEIKLRSQNGMAVMLAETEKSTDILFLFYGEKHVSGAVRLSRILMRFPYRGDVYSTSTASAIYYDNALVPDKTLDCLNGYIVLDRDQSKLEVDFVVKDKTAWHRFGWNGIWNIDTKSSFEVDEIMRNMEVAN</sequence>
<keyword evidence="1" id="KW-0472">Membrane</keyword>
<dbReference type="Proteomes" id="UP000318384">
    <property type="component" value="Chromosome"/>
</dbReference>
<keyword evidence="3" id="KW-1185">Reference proteome</keyword>
<evidence type="ECO:0000256" key="1">
    <source>
        <dbReference type="SAM" id="Phobius"/>
    </source>
</evidence>
<dbReference type="AlphaFoldDB" id="A0A517WU08"/>
<gene>
    <name evidence="2" type="ORF">V202x_20920</name>
</gene>
<protein>
    <submittedName>
        <fullName evidence="2">Uncharacterized protein</fullName>
    </submittedName>
</protein>
<proteinExistence type="predicted"/>
<evidence type="ECO:0000313" key="2">
    <source>
        <dbReference type="EMBL" id="QDU08722.1"/>
    </source>
</evidence>
<evidence type="ECO:0000313" key="3">
    <source>
        <dbReference type="Proteomes" id="UP000318384"/>
    </source>
</evidence>
<dbReference type="EMBL" id="CP037422">
    <property type="protein sequence ID" value="QDU08722.1"/>
    <property type="molecule type" value="Genomic_DNA"/>
</dbReference>
<reference evidence="2 3" key="1">
    <citation type="submission" date="2019-03" db="EMBL/GenBank/DDBJ databases">
        <title>Deep-cultivation of Planctomycetes and their phenomic and genomic characterization uncovers novel biology.</title>
        <authorList>
            <person name="Wiegand S."/>
            <person name="Jogler M."/>
            <person name="Boedeker C."/>
            <person name="Pinto D."/>
            <person name="Vollmers J."/>
            <person name="Rivas-Marin E."/>
            <person name="Kohn T."/>
            <person name="Peeters S.H."/>
            <person name="Heuer A."/>
            <person name="Rast P."/>
            <person name="Oberbeckmann S."/>
            <person name="Bunk B."/>
            <person name="Jeske O."/>
            <person name="Meyerdierks A."/>
            <person name="Storesund J.E."/>
            <person name="Kallscheuer N."/>
            <person name="Luecker S."/>
            <person name="Lage O.M."/>
            <person name="Pohl T."/>
            <person name="Merkel B.J."/>
            <person name="Hornburger P."/>
            <person name="Mueller R.-W."/>
            <person name="Bruemmer F."/>
            <person name="Labrenz M."/>
            <person name="Spormann A.M."/>
            <person name="Op den Camp H."/>
            <person name="Overmann J."/>
            <person name="Amann R."/>
            <person name="Jetten M.S.M."/>
            <person name="Mascher T."/>
            <person name="Medema M.H."/>
            <person name="Devos D.P."/>
            <person name="Kaster A.-K."/>
            <person name="Ovreas L."/>
            <person name="Rohde M."/>
            <person name="Galperin M.Y."/>
            <person name="Jogler C."/>
        </authorList>
    </citation>
    <scope>NUCLEOTIDE SEQUENCE [LARGE SCALE GENOMIC DNA]</scope>
    <source>
        <strain evidence="2 3">V202</strain>
    </source>
</reference>
<accession>A0A517WU08</accession>
<dbReference type="RefSeq" id="WP_145173865.1">
    <property type="nucleotide sequence ID" value="NZ_CP037422.1"/>
</dbReference>
<keyword evidence="1" id="KW-0812">Transmembrane</keyword>
<name>A0A517WU08_9PLAN</name>
<organism evidence="2 3">
    <name type="scientific">Gimesia aquarii</name>
    <dbReference type="NCBI Taxonomy" id="2527964"/>
    <lineage>
        <taxon>Bacteria</taxon>
        <taxon>Pseudomonadati</taxon>
        <taxon>Planctomycetota</taxon>
        <taxon>Planctomycetia</taxon>
        <taxon>Planctomycetales</taxon>
        <taxon>Planctomycetaceae</taxon>
        <taxon>Gimesia</taxon>
    </lineage>
</organism>
<feature type="transmembrane region" description="Helical" evidence="1">
    <location>
        <begin position="5"/>
        <end position="25"/>
    </location>
</feature>